<feature type="binding site" evidence="9">
    <location>
        <position position="106"/>
    </location>
    <ligand>
        <name>substrate</name>
    </ligand>
</feature>
<evidence type="ECO:0000256" key="4">
    <source>
        <dbReference type="ARBA" id="ARBA00022679"/>
    </source>
</evidence>
<dbReference type="Gene3D" id="1.10.166.10">
    <property type="entry name" value="Tetrahydrodipicolinate-N-succinyltransferase, N-terminal domain"/>
    <property type="match status" value="1"/>
</dbReference>
<dbReference type="Pfam" id="PF14602">
    <property type="entry name" value="Hexapep_2"/>
    <property type="match status" value="1"/>
</dbReference>
<dbReference type="PANTHER" id="PTHR19136:SF52">
    <property type="entry name" value="2,3,4,5-TETRAHYDROPYRIDINE-2,6-DICARBOXYLATE N-SUCCINYLTRANSFERASE"/>
    <property type="match status" value="1"/>
</dbReference>
<dbReference type="NCBIfam" id="NF008808">
    <property type="entry name" value="PRK11830.1"/>
    <property type="match status" value="1"/>
</dbReference>
<dbReference type="PANTHER" id="PTHR19136">
    <property type="entry name" value="MOLYBDENUM COFACTOR GUANYLYLTRANSFERASE"/>
    <property type="match status" value="1"/>
</dbReference>
<accession>A0A0F3IQR6</accession>
<evidence type="ECO:0000313" key="12">
    <source>
        <dbReference type="Proteomes" id="UP000033774"/>
    </source>
</evidence>
<comment type="catalytic activity">
    <reaction evidence="9">
        <text>(S)-2,3,4,5-tetrahydrodipicolinate + succinyl-CoA + H2O = (S)-2-succinylamino-6-oxoheptanedioate + CoA</text>
        <dbReference type="Rhea" id="RHEA:17325"/>
        <dbReference type="ChEBI" id="CHEBI:15377"/>
        <dbReference type="ChEBI" id="CHEBI:15685"/>
        <dbReference type="ChEBI" id="CHEBI:16845"/>
        <dbReference type="ChEBI" id="CHEBI:57287"/>
        <dbReference type="ChEBI" id="CHEBI:57292"/>
        <dbReference type="EC" id="2.3.1.117"/>
    </reaction>
</comment>
<feature type="binding site" evidence="9">
    <location>
        <position position="143"/>
    </location>
    <ligand>
        <name>substrate</name>
    </ligand>
</feature>
<reference evidence="11 12" key="1">
    <citation type="submission" date="2015-03" db="EMBL/GenBank/DDBJ databases">
        <title>Draft genome sequence of Elstera litoralis.</title>
        <authorList>
            <person name="Rahalkar M.C."/>
            <person name="Dhakephalkar P.K."/>
            <person name="Pore S.D."/>
            <person name="Arora P."/>
            <person name="Kapse N.G."/>
            <person name="Pandit P.S."/>
        </authorList>
    </citation>
    <scope>NUCLEOTIDE SEQUENCE [LARGE SCALE GENOMIC DNA]</scope>
    <source>
        <strain evidence="11 12">Dia-1</strain>
    </source>
</reference>
<keyword evidence="2 9" id="KW-0963">Cytoplasm</keyword>
<evidence type="ECO:0000256" key="7">
    <source>
        <dbReference type="ARBA" id="ARBA00023154"/>
    </source>
</evidence>
<dbReference type="PATRIC" id="fig|552518.3.peg.2666"/>
<evidence type="ECO:0000256" key="9">
    <source>
        <dbReference type="HAMAP-Rule" id="MF_00811"/>
    </source>
</evidence>
<comment type="subcellular location">
    <subcellularLocation>
        <location evidence="9">Cytoplasm</location>
    </subcellularLocation>
</comment>
<evidence type="ECO:0000256" key="3">
    <source>
        <dbReference type="ARBA" id="ARBA00022605"/>
    </source>
</evidence>
<sequence length="279" mass="28969">MTQDLATTIDAAWDARDTLSTSTQGAVREAVTEALNLLDAGKARVATKDGSGWVVHQWLKKAVLLSFRLNDMAPISGGPGGADWWDKVPSKFLGWGAGEFQSAGFRAVPGAIVRRSAFIAPSVVLMPSFVNVGAYVDSGTMVDTWVTIGSCAQIGKNCHISGGVGIGGVLEPLQAGPVIIEDNVFVGARSEVAEGVVVEEGAVLSMGVFLGASTKIIDRNTGEIFIGRVPAYSVVIPGTLPGKPLPDGTPGPGLACAVIVKRVDAQTRSKTGINELLRS</sequence>
<feature type="domain" description="Tetrahydrodipicolinate-N-succinyltransferase chain A" evidence="10">
    <location>
        <begin position="5"/>
        <end position="69"/>
    </location>
</feature>
<dbReference type="GO" id="GO:0005737">
    <property type="term" value="C:cytoplasm"/>
    <property type="evidence" value="ECO:0007669"/>
    <property type="project" value="UniProtKB-SubCell"/>
</dbReference>
<dbReference type="EC" id="2.3.1.117" evidence="9"/>
<keyword evidence="8 9" id="KW-0012">Acyltransferase</keyword>
<protein>
    <recommendedName>
        <fullName evidence="9">2,3,4,5-tetrahydropyridine-2,6-dicarboxylate N-succinyltransferase</fullName>
        <ecNumber evidence="9">2.3.1.117</ecNumber>
    </recommendedName>
    <alternativeName>
        <fullName evidence="9">Tetrahydrodipicolinate N-succinyltransferase</fullName>
        <shortName evidence="9">THDP succinyltransferase</shortName>
        <shortName evidence="9">THP succinyltransferase</shortName>
        <shortName evidence="9">Tetrahydropicolinate succinylase</shortName>
    </alternativeName>
</protein>
<evidence type="ECO:0000259" key="10">
    <source>
        <dbReference type="Pfam" id="PF14805"/>
    </source>
</evidence>
<dbReference type="AlphaFoldDB" id="A0A0F3IQR6"/>
<dbReference type="NCBIfam" id="TIGR00965">
    <property type="entry name" value="dapD"/>
    <property type="match status" value="1"/>
</dbReference>
<dbReference type="InterPro" id="IPR001451">
    <property type="entry name" value="Hexapep"/>
</dbReference>
<dbReference type="GO" id="GO:0019877">
    <property type="term" value="P:diaminopimelate biosynthetic process"/>
    <property type="evidence" value="ECO:0007669"/>
    <property type="project" value="UniProtKB-UniRule"/>
</dbReference>
<dbReference type="CDD" id="cd03350">
    <property type="entry name" value="LbH_THP_succinylT"/>
    <property type="match status" value="1"/>
</dbReference>
<dbReference type="HAMAP" id="MF_00811">
    <property type="entry name" value="DapD"/>
    <property type="match status" value="1"/>
</dbReference>
<dbReference type="GO" id="GO:0016779">
    <property type="term" value="F:nucleotidyltransferase activity"/>
    <property type="evidence" value="ECO:0007669"/>
    <property type="project" value="TreeGrafter"/>
</dbReference>
<keyword evidence="5 9" id="KW-0677">Repeat</keyword>
<dbReference type="GO" id="GO:0009089">
    <property type="term" value="P:lysine biosynthetic process via diaminopimelate"/>
    <property type="evidence" value="ECO:0007669"/>
    <property type="project" value="UniProtKB-UniRule"/>
</dbReference>
<evidence type="ECO:0000256" key="2">
    <source>
        <dbReference type="ARBA" id="ARBA00022490"/>
    </source>
</evidence>
<dbReference type="InterPro" id="IPR005664">
    <property type="entry name" value="DapD_Trfase_Hexpep_rpt_fam"/>
</dbReference>
<dbReference type="InterPro" id="IPR023180">
    <property type="entry name" value="THP_succinylTrfase_dom1"/>
</dbReference>
<dbReference type="Gene3D" id="2.160.10.10">
    <property type="entry name" value="Hexapeptide repeat proteins"/>
    <property type="match status" value="1"/>
</dbReference>
<comment type="similarity">
    <text evidence="1 9">Belongs to the transferase hexapeptide repeat family.</text>
</comment>
<dbReference type="EMBL" id="LAJY01000400">
    <property type="protein sequence ID" value="KJV08967.1"/>
    <property type="molecule type" value="Genomic_DNA"/>
</dbReference>
<dbReference type="InterPro" id="IPR037133">
    <property type="entry name" value="THP_succinylTrfase_N_sf"/>
</dbReference>
<evidence type="ECO:0000313" key="11">
    <source>
        <dbReference type="EMBL" id="KJV08967.1"/>
    </source>
</evidence>
<evidence type="ECO:0000256" key="5">
    <source>
        <dbReference type="ARBA" id="ARBA00022737"/>
    </source>
</evidence>
<name>A0A0F3IQR6_9PROT</name>
<proteinExistence type="inferred from homology"/>
<keyword evidence="3 9" id="KW-0028">Amino-acid biosynthesis</keyword>
<comment type="subunit">
    <text evidence="9">Homotrimer.</text>
</comment>
<dbReference type="GO" id="GO:0008666">
    <property type="term" value="F:2,3,4,5-tetrahydropyridine-2,6-dicarboxylate N-succinyltransferase activity"/>
    <property type="evidence" value="ECO:0007669"/>
    <property type="project" value="UniProtKB-UniRule"/>
</dbReference>
<evidence type="ECO:0000256" key="8">
    <source>
        <dbReference type="ARBA" id="ARBA00023315"/>
    </source>
</evidence>
<keyword evidence="4 9" id="KW-0808">Transferase</keyword>
<dbReference type="InterPro" id="IPR011004">
    <property type="entry name" value="Trimer_LpxA-like_sf"/>
</dbReference>
<dbReference type="RefSeq" id="WP_045776475.1">
    <property type="nucleotide sequence ID" value="NZ_LAJY01000400.1"/>
</dbReference>
<gene>
    <name evidence="9" type="primary">dapD</name>
    <name evidence="11" type="ORF">VZ95_14415</name>
</gene>
<dbReference type="Proteomes" id="UP000033774">
    <property type="component" value="Unassembled WGS sequence"/>
</dbReference>
<dbReference type="SUPFAM" id="SSF51161">
    <property type="entry name" value="Trimeric LpxA-like enzymes"/>
    <property type="match status" value="1"/>
</dbReference>
<evidence type="ECO:0000256" key="6">
    <source>
        <dbReference type="ARBA" id="ARBA00022915"/>
    </source>
</evidence>
<keyword evidence="6 9" id="KW-0220">Diaminopimelate biosynthesis</keyword>
<keyword evidence="12" id="KW-1185">Reference proteome</keyword>
<comment type="pathway">
    <text evidence="9">Amino-acid biosynthesis; L-lysine biosynthesis via DAP pathway; LL-2,6-diaminopimelate from (S)-tetrahydrodipicolinate (succinylase route): step 1/3.</text>
</comment>
<dbReference type="UniPathway" id="UPA00034">
    <property type="reaction ID" value="UER00019"/>
</dbReference>
<keyword evidence="7 9" id="KW-0457">Lysine biosynthesis</keyword>
<evidence type="ECO:0000256" key="1">
    <source>
        <dbReference type="ARBA" id="ARBA00007274"/>
    </source>
</evidence>
<comment type="caution">
    <text evidence="11">The sequence shown here is derived from an EMBL/GenBank/DDBJ whole genome shotgun (WGS) entry which is preliminary data.</text>
</comment>
<organism evidence="11 12">
    <name type="scientific">Elstera litoralis</name>
    <dbReference type="NCBI Taxonomy" id="552518"/>
    <lineage>
        <taxon>Bacteria</taxon>
        <taxon>Pseudomonadati</taxon>
        <taxon>Pseudomonadota</taxon>
        <taxon>Alphaproteobacteria</taxon>
        <taxon>Rhodospirillales</taxon>
        <taxon>Rhodospirillaceae</taxon>
        <taxon>Elstera</taxon>
    </lineage>
</organism>
<dbReference type="Pfam" id="PF14805">
    <property type="entry name" value="THDPS_N_2"/>
    <property type="match status" value="1"/>
</dbReference>
<dbReference type="OrthoDB" id="9775362at2"/>